<evidence type="ECO:0000256" key="5">
    <source>
        <dbReference type="PIRSR" id="PIRSR000350-2"/>
    </source>
</evidence>
<dbReference type="Pfam" id="PF07992">
    <property type="entry name" value="Pyr_redox_2"/>
    <property type="match status" value="1"/>
</dbReference>
<dbReference type="GO" id="GO:0050660">
    <property type="term" value="F:flavin adenine dinucleotide binding"/>
    <property type="evidence" value="ECO:0007669"/>
    <property type="project" value="TreeGrafter"/>
</dbReference>
<comment type="caution">
    <text evidence="10">The sequence shown here is derived from an EMBL/GenBank/DDBJ whole genome shotgun (WGS) entry which is preliminary data.</text>
</comment>
<accession>A0A7W8ZJ81</accession>
<feature type="binding site" evidence="6">
    <location>
        <begin position="180"/>
        <end position="187"/>
    </location>
    <ligand>
        <name>NAD(+)</name>
        <dbReference type="ChEBI" id="CHEBI:57540"/>
    </ligand>
</feature>
<dbReference type="Pfam" id="PF02852">
    <property type="entry name" value="Pyr_redox_dim"/>
    <property type="match status" value="1"/>
</dbReference>
<feature type="domain" description="Pyridine nucleotide-disulphide oxidoreductase dimerisation" evidence="8">
    <location>
        <begin position="347"/>
        <end position="454"/>
    </location>
</feature>
<keyword evidence="4" id="KW-0560">Oxidoreductase</keyword>
<dbReference type="InterPro" id="IPR004099">
    <property type="entry name" value="Pyr_nucl-diS_OxRdtase_dimer"/>
</dbReference>
<dbReference type="PRINTS" id="PR00368">
    <property type="entry name" value="FADPNR"/>
</dbReference>
<evidence type="ECO:0000313" key="10">
    <source>
        <dbReference type="EMBL" id="MBB5634892.1"/>
    </source>
</evidence>
<evidence type="ECO:0000256" key="6">
    <source>
        <dbReference type="PIRSR" id="PIRSR000350-3"/>
    </source>
</evidence>
<dbReference type="PANTHER" id="PTHR43014:SF2">
    <property type="entry name" value="MERCURIC REDUCTASE"/>
    <property type="match status" value="1"/>
</dbReference>
<evidence type="ECO:0000256" key="4">
    <source>
        <dbReference type="ARBA" id="ARBA00023002"/>
    </source>
</evidence>
<dbReference type="FunFam" id="3.30.390.30:FF:000001">
    <property type="entry name" value="Dihydrolipoyl dehydrogenase"/>
    <property type="match status" value="1"/>
</dbReference>
<dbReference type="RefSeq" id="WP_183879080.1">
    <property type="nucleotide sequence ID" value="NZ_JACHCE010000001.1"/>
</dbReference>
<comment type="similarity">
    <text evidence="1">Belongs to the class-I pyridine nucleotide-disulfide oxidoreductase family.</text>
</comment>
<gene>
    <name evidence="10" type="ORF">HDE68_000777</name>
</gene>
<dbReference type="PANTHER" id="PTHR43014">
    <property type="entry name" value="MERCURIC REDUCTASE"/>
    <property type="match status" value="1"/>
</dbReference>
<dbReference type="Gene3D" id="3.50.50.60">
    <property type="entry name" value="FAD/NAD(P)-binding domain"/>
    <property type="match status" value="2"/>
</dbReference>
<evidence type="ECO:0000259" key="9">
    <source>
        <dbReference type="Pfam" id="PF07992"/>
    </source>
</evidence>
<dbReference type="SUPFAM" id="SSF55424">
    <property type="entry name" value="FAD/NAD-linked reductases, dimerisation (C-terminal) domain"/>
    <property type="match status" value="1"/>
</dbReference>
<dbReference type="SUPFAM" id="SSF51905">
    <property type="entry name" value="FAD/NAD(P)-binding domain"/>
    <property type="match status" value="1"/>
</dbReference>
<feature type="disulfide bond" description="Redox-active" evidence="7">
    <location>
        <begin position="41"/>
        <end position="46"/>
    </location>
</feature>
<evidence type="ECO:0000313" key="11">
    <source>
        <dbReference type="Proteomes" id="UP000537204"/>
    </source>
</evidence>
<evidence type="ECO:0000256" key="1">
    <source>
        <dbReference type="ARBA" id="ARBA00007532"/>
    </source>
</evidence>
<evidence type="ECO:0000256" key="3">
    <source>
        <dbReference type="ARBA" id="ARBA00022827"/>
    </source>
</evidence>
<feature type="binding site" evidence="6">
    <location>
        <position position="50"/>
    </location>
    <ligand>
        <name>FAD</name>
        <dbReference type="ChEBI" id="CHEBI:57692"/>
    </ligand>
</feature>
<protein>
    <submittedName>
        <fullName evidence="10">Dihydrolipoamide dehydrogenase</fullName>
    </submittedName>
</protein>
<dbReference type="PIRSF" id="PIRSF000350">
    <property type="entry name" value="Mercury_reductase_MerA"/>
    <property type="match status" value="1"/>
</dbReference>
<dbReference type="InterPro" id="IPR036188">
    <property type="entry name" value="FAD/NAD-bd_sf"/>
</dbReference>
<sequence length="460" mass="50213">MKEFDAIVIGAGQAGVPLAKKLADAGWRTALIEKRLVGGTCINDGCTPTKAMVASARMAYLAANSKVLGIDIPAYEVNFKVVMARKSAIVTQFREGSLAGIEKTKNLTLIYGEAKFQDDHTVYVNANDGTFENYTAKHIFINTGASPRIPDIEGIKAIKYLTSTTILGLKEVPEHLLIVGGGYIGLEFGQMFRRFGSGITILEQSSQLMPKEDNDVCEVMSRIFKEDGIDVLTDAKVLKFETLANDKIKVTIDLKGKSTTVTCSHVLIASGRNPQTAALGLENTAVECDSHGFIEVNEFLETKASHVYALGDVKGGPAFTHISYNDYIVVTKNILEGSKMSIKDRMIPYCMFTDPQLGRIGMTETQAKEKGIDYLVAKIPMKNVARAIETAETRGFMKAVVDKKSKQILGATIIGEQGGEIMSVLQMAMMGKITYEEIRFAIFAHPLYAESLNNLFMSIA</sequence>
<feature type="binding site" evidence="6">
    <location>
        <position position="271"/>
    </location>
    <ligand>
        <name>NAD(+)</name>
        <dbReference type="ChEBI" id="CHEBI:57540"/>
    </ligand>
</feature>
<feature type="domain" description="FAD/NAD(P)-binding" evidence="9">
    <location>
        <begin position="5"/>
        <end position="323"/>
    </location>
</feature>
<keyword evidence="2" id="KW-0285">Flavoprotein</keyword>
<dbReference type="InterPro" id="IPR016156">
    <property type="entry name" value="FAD/NAD-linked_Rdtase_dimer_sf"/>
</dbReference>
<feature type="binding site" evidence="6">
    <location>
        <position position="312"/>
    </location>
    <ligand>
        <name>FAD</name>
        <dbReference type="ChEBI" id="CHEBI:57692"/>
    </ligand>
</feature>
<evidence type="ECO:0000256" key="2">
    <source>
        <dbReference type="ARBA" id="ARBA00022630"/>
    </source>
</evidence>
<evidence type="ECO:0000259" key="8">
    <source>
        <dbReference type="Pfam" id="PF02852"/>
    </source>
</evidence>
<proteinExistence type="inferred from homology"/>
<dbReference type="GO" id="GO:0003955">
    <property type="term" value="F:NAD(P)H dehydrogenase (quinone) activity"/>
    <property type="evidence" value="ECO:0007669"/>
    <property type="project" value="TreeGrafter"/>
</dbReference>
<dbReference type="PRINTS" id="PR00411">
    <property type="entry name" value="PNDRDTASEI"/>
</dbReference>
<feature type="active site" description="Proton acceptor" evidence="5">
    <location>
        <position position="445"/>
    </location>
</feature>
<organism evidence="10 11">
    <name type="scientific">Pedobacter cryoconitis</name>
    <dbReference type="NCBI Taxonomy" id="188932"/>
    <lineage>
        <taxon>Bacteria</taxon>
        <taxon>Pseudomonadati</taxon>
        <taxon>Bacteroidota</taxon>
        <taxon>Sphingobacteriia</taxon>
        <taxon>Sphingobacteriales</taxon>
        <taxon>Sphingobacteriaceae</taxon>
        <taxon>Pedobacter</taxon>
    </lineage>
</organism>
<keyword evidence="6" id="KW-0547">Nucleotide-binding</keyword>
<dbReference type="InterPro" id="IPR023753">
    <property type="entry name" value="FAD/NAD-binding_dom"/>
</dbReference>
<dbReference type="EMBL" id="JACHCE010000001">
    <property type="protein sequence ID" value="MBB5634892.1"/>
    <property type="molecule type" value="Genomic_DNA"/>
</dbReference>
<reference evidence="10 11" key="1">
    <citation type="submission" date="2020-08" db="EMBL/GenBank/DDBJ databases">
        <title>Genomic Encyclopedia of Type Strains, Phase IV (KMG-V): Genome sequencing to study the core and pangenomes of soil and plant-associated prokaryotes.</title>
        <authorList>
            <person name="Whitman W."/>
        </authorList>
    </citation>
    <scope>NUCLEOTIDE SEQUENCE [LARGE SCALE GENOMIC DNA]</scope>
    <source>
        <strain evidence="10 11">S3M1</strain>
    </source>
</reference>
<dbReference type="InterPro" id="IPR001100">
    <property type="entry name" value="Pyr_nuc-diS_OxRdtase"/>
</dbReference>
<keyword evidence="6" id="KW-0520">NAD</keyword>
<keyword evidence="3 6" id="KW-0274">FAD</keyword>
<dbReference type="Gene3D" id="3.30.390.30">
    <property type="match status" value="1"/>
</dbReference>
<dbReference type="AlphaFoldDB" id="A0A7W8ZJ81"/>
<comment type="cofactor">
    <cofactor evidence="6">
        <name>FAD</name>
        <dbReference type="ChEBI" id="CHEBI:57692"/>
    </cofactor>
    <text evidence="6">Binds 1 FAD per subunit.</text>
</comment>
<feature type="binding site" evidence="6">
    <location>
        <position position="203"/>
    </location>
    <ligand>
        <name>NAD(+)</name>
        <dbReference type="ChEBI" id="CHEBI:57540"/>
    </ligand>
</feature>
<evidence type="ECO:0000256" key="7">
    <source>
        <dbReference type="PIRSR" id="PIRSR000350-4"/>
    </source>
</evidence>
<dbReference type="Proteomes" id="UP000537204">
    <property type="component" value="Unassembled WGS sequence"/>
</dbReference>
<name>A0A7W8ZJ81_9SPHI</name>